<name>A0A137PA97_CONC2</name>
<gene>
    <name evidence="3" type="ORF">CONCODRAFT_78096</name>
</gene>
<dbReference type="STRING" id="796925.A0A137PA97"/>
<dbReference type="Gene3D" id="2.70.50.70">
    <property type="match status" value="1"/>
</dbReference>
<keyword evidence="2" id="KW-0732">Signal</keyword>
<feature type="chain" id="PRO_5007294689" description="Chitin-binding type-4 domain-containing protein" evidence="2">
    <location>
        <begin position="20"/>
        <end position="246"/>
    </location>
</feature>
<protein>
    <recommendedName>
        <fullName evidence="5">Chitin-binding type-4 domain-containing protein</fullName>
    </recommendedName>
</protein>
<evidence type="ECO:0000313" key="4">
    <source>
        <dbReference type="Proteomes" id="UP000070444"/>
    </source>
</evidence>
<proteinExistence type="predicted"/>
<organism evidence="3 4">
    <name type="scientific">Conidiobolus coronatus (strain ATCC 28846 / CBS 209.66 / NRRL 28638)</name>
    <name type="common">Delacroixia coronata</name>
    <dbReference type="NCBI Taxonomy" id="796925"/>
    <lineage>
        <taxon>Eukaryota</taxon>
        <taxon>Fungi</taxon>
        <taxon>Fungi incertae sedis</taxon>
        <taxon>Zoopagomycota</taxon>
        <taxon>Entomophthoromycotina</taxon>
        <taxon>Entomophthoromycetes</taxon>
        <taxon>Entomophthorales</taxon>
        <taxon>Ancylistaceae</taxon>
        <taxon>Conidiobolus</taxon>
    </lineage>
</organism>
<evidence type="ECO:0000256" key="1">
    <source>
        <dbReference type="SAM" id="MobiDB-lite"/>
    </source>
</evidence>
<evidence type="ECO:0008006" key="5">
    <source>
        <dbReference type="Google" id="ProtNLM"/>
    </source>
</evidence>
<feature type="signal peptide" evidence="2">
    <location>
        <begin position="1"/>
        <end position="19"/>
    </location>
</feature>
<dbReference type="EMBL" id="KQ964464">
    <property type="protein sequence ID" value="KXN71933.1"/>
    <property type="molecule type" value="Genomic_DNA"/>
</dbReference>
<sequence>MKFFLQTASLISLLGSITAHSNMHIPPTRGSQANAPNNANWGYCSKGWDCTTACESPKSQSQGSKGTIQRGQKFDITWLRQNHPGGFVRLAIVPFDQSDDSTAFDKNVVKYVCYETNCKESSQDPMLGYLNGPGTDPCTTDVTIPDWLPDGKVTLQWTWFGGGVLYANNNASFGQYVSCADLTVSGGNPYNATHSKPVFQGGDVANPGANVCRYWSTNSVHQCEKGAEQDSSCGFGPSKNGAPGDY</sequence>
<dbReference type="Proteomes" id="UP000070444">
    <property type="component" value="Unassembled WGS sequence"/>
</dbReference>
<reference evidence="3 4" key="1">
    <citation type="journal article" date="2015" name="Genome Biol. Evol.">
        <title>Phylogenomic analyses indicate that early fungi evolved digesting cell walls of algal ancestors of land plants.</title>
        <authorList>
            <person name="Chang Y."/>
            <person name="Wang S."/>
            <person name="Sekimoto S."/>
            <person name="Aerts A.L."/>
            <person name="Choi C."/>
            <person name="Clum A."/>
            <person name="LaButti K.M."/>
            <person name="Lindquist E.A."/>
            <person name="Yee Ngan C."/>
            <person name="Ohm R.A."/>
            <person name="Salamov A.A."/>
            <person name="Grigoriev I.V."/>
            <person name="Spatafora J.W."/>
            <person name="Berbee M.L."/>
        </authorList>
    </citation>
    <scope>NUCLEOTIDE SEQUENCE [LARGE SCALE GENOMIC DNA]</scope>
    <source>
        <strain evidence="3 4">NRRL 28638</strain>
    </source>
</reference>
<feature type="region of interest" description="Disordered" evidence="1">
    <location>
        <begin position="227"/>
        <end position="246"/>
    </location>
</feature>
<accession>A0A137PA97</accession>
<evidence type="ECO:0000256" key="2">
    <source>
        <dbReference type="SAM" id="SignalP"/>
    </source>
</evidence>
<dbReference type="OrthoDB" id="2342176at2759"/>
<dbReference type="OMA" id="HYSCHES"/>
<keyword evidence="4" id="KW-1185">Reference proteome</keyword>
<evidence type="ECO:0000313" key="3">
    <source>
        <dbReference type="EMBL" id="KXN71933.1"/>
    </source>
</evidence>
<dbReference type="AlphaFoldDB" id="A0A137PA97"/>